<evidence type="ECO:0000313" key="1">
    <source>
        <dbReference type="EMBL" id="RYR34483.1"/>
    </source>
</evidence>
<dbReference type="Proteomes" id="UP000289738">
    <property type="component" value="Chromosome A10"/>
</dbReference>
<evidence type="ECO:0008006" key="3">
    <source>
        <dbReference type="Google" id="ProtNLM"/>
    </source>
</evidence>
<evidence type="ECO:0000313" key="2">
    <source>
        <dbReference type="Proteomes" id="UP000289738"/>
    </source>
</evidence>
<gene>
    <name evidence="1" type="ORF">Ahy_A10g049414</name>
</gene>
<keyword evidence="2" id="KW-1185">Reference proteome</keyword>
<dbReference type="EMBL" id="SDMP01000010">
    <property type="protein sequence ID" value="RYR34483.1"/>
    <property type="molecule type" value="Genomic_DNA"/>
</dbReference>
<organism evidence="1 2">
    <name type="scientific">Arachis hypogaea</name>
    <name type="common">Peanut</name>
    <dbReference type="NCBI Taxonomy" id="3818"/>
    <lineage>
        <taxon>Eukaryota</taxon>
        <taxon>Viridiplantae</taxon>
        <taxon>Streptophyta</taxon>
        <taxon>Embryophyta</taxon>
        <taxon>Tracheophyta</taxon>
        <taxon>Spermatophyta</taxon>
        <taxon>Magnoliopsida</taxon>
        <taxon>eudicotyledons</taxon>
        <taxon>Gunneridae</taxon>
        <taxon>Pentapetalae</taxon>
        <taxon>rosids</taxon>
        <taxon>fabids</taxon>
        <taxon>Fabales</taxon>
        <taxon>Fabaceae</taxon>
        <taxon>Papilionoideae</taxon>
        <taxon>50 kb inversion clade</taxon>
        <taxon>dalbergioids sensu lato</taxon>
        <taxon>Dalbergieae</taxon>
        <taxon>Pterocarpus clade</taxon>
        <taxon>Arachis</taxon>
    </lineage>
</organism>
<accession>A0A445B735</accession>
<sequence>MEGIINLRVYYDSETISNTHKAVTFVCECLLSFAIPCTMSFVDFKIMPIIDNEKLYVKFEQHFGLDAVDVEVNVDEFGDIYWEEDNNDSEEEFEANYKFEDENNDGDLAGNLTVQNEADAIVSQHPFNVPSFMRTLDLEAMHPGIS</sequence>
<dbReference type="AlphaFoldDB" id="A0A445B735"/>
<reference evidence="1 2" key="1">
    <citation type="submission" date="2019-01" db="EMBL/GenBank/DDBJ databases">
        <title>Sequencing of cultivated peanut Arachis hypogaea provides insights into genome evolution and oil improvement.</title>
        <authorList>
            <person name="Chen X."/>
        </authorList>
    </citation>
    <scope>NUCLEOTIDE SEQUENCE [LARGE SCALE GENOMIC DNA]</scope>
    <source>
        <strain evidence="2">cv. Fuhuasheng</strain>
        <tissue evidence="1">Leaves</tissue>
    </source>
</reference>
<name>A0A445B735_ARAHY</name>
<comment type="caution">
    <text evidence="1">The sequence shown here is derived from an EMBL/GenBank/DDBJ whole genome shotgun (WGS) entry which is preliminary data.</text>
</comment>
<proteinExistence type="predicted"/>
<protein>
    <recommendedName>
        <fullName evidence="3">Transposase MuDR plant domain-containing protein</fullName>
    </recommendedName>
</protein>